<organism evidence="1">
    <name type="scientific">Pseudoalteromonas translucida KMM 520</name>
    <dbReference type="NCBI Taxonomy" id="1315283"/>
    <lineage>
        <taxon>Bacteria</taxon>
        <taxon>Pseudomonadati</taxon>
        <taxon>Pseudomonadota</taxon>
        <taxon>Gammaproteobacteria</taxon>
        <taxon>Alteromonadales</taxon>
        <taxon>Pseudoalteromonadaceae</taxon>
        <taxon>Pseudoalteromonas</taxon>
    </lineage>
</organism>
<gene>
    <name evidence="1" type="ORF">PTRA_a2456</name>
</gene>
<dbReference type="InterPro" id="IPR013399">
    <property type="entry name" value="CRISPR-assoc_prot_Csy3"/>
</dbReference>
<dbReference type="OrthoDB" id="240864at2"/>
<accession>A0A0U2WJP8</accession>
<dbReference type="RefSeq" id="WP_058373765.1">
    <property type="nucleotide sequence ID" value="NZ_CP011034.1"/>
</dbReference>
<dbReference type="PATRIC" id="fig|1315283.4.peg.2138"/>
<evidence type="ECO:0000313" key="2">
    <source>
        <dbReference type="Proteomes" id="UP000065261"/>
    </source>
</evidence>
<dbReference type="Proteomes" id="UP000065261">
    <property type="component" value="Chromosome I"/>
</dbReference>
<dbReference type="KEGG" id="ptn:PTRA_a2456"/>
<evidence type="ECO:0000313" key="1">
    <source>
        <dbReference type="EMBL" id="ALS33546.1"/>
    </source>
</evidence>
<sequence>MQLPRHLSYTRSLSPSKAVFFYKTPESDFEPLQIEQNKLVGQKSGFGDAYQKQNVAKNLAPQDLAFGNPQTIDVCYVPPTVNELFCRFSLRVEANCIEPHVCDDPKVIYWLKRFFETYKKHNGLNEVATRYAKNILMGNWLWRNRQSPNVDIEILTEHAAPIVVEGAQKLKWQGNWQNNQTALLTLSESIQEGLSNPQNYCYLDITAKIKNAFSQEVHPSQKFVDNVEQGMSSKQLAYTQVGDKKAASLNSQKVGAAIQTIDDWYEEGYKPLRTHEYGADKQILVAHRTPKSHSDFYSLLPRIALHIKHMEKHGLEQSEQSNSIHFIAAVLIKGGLFQRSKG</sequence>
<reference evidence="1 2" key="1">
    <citation type="submission" date="2015-03" db="EMBL/GenBank/DDBJ databases">
        <authorList>
            <person name="Murphy D."/>
        </authorList>
    </citation>
    <scope>NUCLEOTIDE SEQUENCE [LARGE SCALE GENOMIC DNA]</scope>
    <source>
        <strain evidence="1 2">KMM 520</strain>
    </source>
</reference>
<name>A0A0U2WJP8_9GAMM</name>
<dbReference type="Pfam" id="PF09615">
    <property type="entry name" value="Cas_Csy3"/>
    <property type="match status" value="1"/>
</dbReference>
<evidence type="ECO:0008006" key="3">
    <source>
        <dbReference type="Google" id="ProtNLM"/>
    </source>
</evidence>
<protein>
    <recommendedName>
        <fullName evidence="3">CRISPR-associated protein Csy3</fullName>
    </recommendedName>
</protein>
<dbReference type="NCBIfam" id="TIGR02566">
    <property type="entry name" value="cas_Csy3"/>
    <property type="match status" value="1"/>
</dbReference>
<dbReference type="AlphaFoldDB" id="A0A0U2WJP8"/>
<dbReference type="EMBL" id="CP011034">
    <property type="protein sequence ID" value="ALS33546.1"/>
    <property type="molecule type" value="Genomic_DNA"/>
</dbReference>
<proteinExistence type="predicted"/>